<name>A0A2C9M2U5_BIOGL</name>
<dbReference type="Pfam" id="PF07714">
    <property type="entry name" value="PK_Tyr_Ser-Thr"/>
    <property type="match status" value="1"/>
</dbReference>
<evidence type="ECO:0000313" key="3">
    <source>
        <dbReference type="EnsemblMetazoa" id="BGLB037882-PA"/>
    </source>
</evidence>
<feature type="domain" description="Protein kinase" evidence="2">
    <location>
        <begin position="1"/>
        <end position="204"/>
    </location>
</feature>
<evidence type="ECO:0000256" key="1">
    <source>
        <dbReference type="SAM" id="MobiDB-lite"/>
    </source>
</evidence>
<dbReference type="InterPro" id="IPR001245">
    <property type="entry name" value="Ser-Thr/Tyr_kinase_cat_dom"/>
</dbReference>
<accession>A0A2C9M2U5</accession>
<feature type="region of interest" description="Disordered" evidence="1">
    <location>
        <begin position="159"/>
        <end position="197"/>
    </location>
</feature>
<dbReference type="EnsemblMetazoa" id="BGLB037882-RA">
    <property type="protein sequence ID" value="BGLB037882-PA"/>
    <property type="gene ID" value="BGLB037882"/>
</dbReference>
<dbReference type="SMART" id="SM00219">
    <property type="entry name" value="TyrKc"/>
    <property type="match status" value="1"/>
</dbReference>
<dbReference type="InterPro" id="IPR020635">
    <property type="entry name" value="Tyr_kinase_cat_dom"/>
</dbReference>
<dbReference type="Gene3D" id="1.10.510.10">
    <property type="entry name" value="Transferase(Phosphotransferase) domain 1"/>
    <property type="match status" value="1"/>
</dbReference>
<evidence type="ECO:0000313" key="4">
    <source>
        <dbReference type="Proteomes" id="UP000076420"/>
    </source>
</evidence>
<reference evidence="3" key="1">
    <citation type="submission" date="2020-05" db="UniProtKB">
        <authorList>
            <consortium name="EnsemblMetazoa"/>
        </authorList>
    </citation>
    <scope>IDENTIFICATION</scope>
    <source>
        <strain evidence="3">BB02</strain>
    </source>
</reference>
<dbReference type="PANTHER" id="PTHR24416">
    <property type="entry name" value="TYROSINE-PROTEIN KINASE RECEPTOR"/>
    <property type="match status" value="1"/>
</dbReference>
<dbReference type="PRINTS" id="PR00109">
    <property type="entry name" value="TYRKINASE"/>
</dbReference>
<dbReference type="GO" id="GO:0005524">
    <property type="term" value="F:ATP binding"/>
    <property type="evidence" value="ECO:0007669"/>
    <property type="project" value="InterPro"/>
</dbReference>
<dbReference type="VEuPathDB" id="VectorBase:BGLB037882"/>
<organism evidence="3 4">
    <name type="scientific">Biomphalaria glabrata</name>
    <name type="common">Bloodfluke planorb</name>
    <name type="synonym">Freshwater snail</name>
    <dbReference type="NCBI Taxonomy" id="6526"/>
    <lineage>
        <taxon>Eukaryota</taxon>
        <taxon>Metazoa</taxon>
        <taxon>Spiralia</taxon>
        <taxon>Lophotrochozoa</taxon>
        <taxon>Mollusca</taxon>
        <taxon>Gastropoda</taxon>
        <taxon>Heterobranchia</taxon>
        <taxon>Euthyneura</taxon>
        <taxon>Panpulmonata</taxon>
        <taxon>Hygrophila</taxon>
        <taxon>Lymnaeoidea</taxon>
        <taxon>Planorbidae</taxon>
        <taxon>Biomphalaria</taxon>
    </lineage>
</organism>
<dbReference type="STRING" id="6526.A0A2C9M2U5"/>
<protein>
    <recommendedName>
        <fullName evidence="2">Protein kinase domain-containing protein</fullName>
    </recommendedName>
</protein>
<dbReference type="SUPFAM" id="SSF56112">
    <property type="entry name" value="Protein kinase-like (PK-like)"/>
    <property type="match status" value="1"/>
</dbReference>
<dbReference type="InterPro" id="IPR050122">
    <property type="entry name" value="RTK"/>
</dbReference>
<dbReference type="GO" id="GO:0004714">
    <property type="term" value="F:transmembrane receptor protein tyrosine kinase activity"/>
    <property type="evidence" value="ECO:0007669"/>
    <property type="project" value="TreeGrafter"/>
</dbReference>
<dbReference type="PROSITE" id="PS00109">
    <property type="entry name" value="PROTEIN_KINASE_TYR"/>
    <property type="match status" value="1"/>
</dbReference>
<gene>
    <name evidence="3" type="primary">106080339</name>
</gene>
<dbReference type="VEuPathDB" id="VectorBase:BGLAX_052023"/>
<dbReference type="InterPro" id="IPR008266">
    <property type="entry name" value="Tyr_kinase_AS"/>
</dbReference>
<dbReference type="PANTHER" id="PTHR24416:SF583">
    <property type="entry name" value="RECEPTOR PROTEIN-TYROSINE KINASE"/>
    <property type="match status" value="1"/>
</dbReference>
<sequence>DFLASKGFVHRDLAARNVLVGNNKVCKIGDFGLARYVYDNVVYINRRGGRLPVKWMSEEAIFDLTFSTASDVWSFGIVLFEIVTLGGTPYPTIPTRNLLKELQKGYRMEKPVNCSQELNLFTVKDEDVLESSEEEFVESSNSDAVWRGPPQKVILRASTKSHTQGLHKKSYREPPQKVIHRASTKSPTESLHKKSYTEPPQKIILRASTKKCYREPPEKVLPRVSTKKSYPGSPQKGPIQSLHKMSYPEPPLTKMRHQPFAFHLKLTFKLVACFYFIFPKLLELVHDSFPLLSSFTNLMRWMELFMDARFDSDHMTVETFVSSK</sequence>
<dbReference type="KEGG" id="bgt:106080339"/>
<dbReference type="GO" id="GO:0005886">
    <property type="term" value="C:plasma membrane"/>
    <property type="evidence" value="ECO:0007669"/>
    <property type="project" value="TreeGrafter"/>
</dbReference>
<dbReference type="GO" id="GO:0007169">
    <property type="term" value="P:cell surface receptor protein tyrosine kinase signaling pathway"/>
    <property type="evidence" value="ECO:0007669"/>
    <property type="project" value="TreeGrafter"/>
</dbReference>
<dbReference type="InterPro" id="IPR000719">
    <property type="entry name" value="Prot_kinase_dom"/>
</dbReference>
<dbReference type="Proteomes" id="UP000076420">
    <property type="component" value="Unassembled WGS sequence"/>
</dbReference>
<feature type="region of interest" description="Disordered" evidence="1">
    <location>
        <begin position="223"/>
        <end position="243"/>
    </location>
</feature>
<proteinExistence type="predicted"/>
<dbReference type="InterPro" id="IPR011009">
    <property type="entry name" value="Kinase-like_dom_sf"/>
</dbReference>
<dbReference type="GO" id="GO:0043235">
    <property type="term" value="C:receptor complex"/>
    <property type="evidence" value="ECO:0007669"/>
    <property type="project" value="TreeGrafter"/>
</dbReference>
<evidence type="ECO:0000259" key="2">
    <source>
        <dbReference type="PROSITE" id="PS50011"/>
    </source>
</evidence>
<dbReference type="AlphaFoldDB" id="A0A2C9M2U5"/>
<dbReference type="PROSITE" id="PS50011">
    <property type="entry name" value="PROTEIN_KINASE_DOM"/>
    <property type="match status" value="1"/>
</dbReference>